<dbReference type="InterPro" id="IPR002347">
    <property type="entry name" value="SDR_fam"/>
</dbReference>
<organism evidence="2 3">
    <name type="scientific">Methylobacterium variabile</name>
    <dbReference type="NCBI Taxonomy" id="298794"/>
    <lineage>
        <taxon>Bacteria</taxon>
        <taxon>Pseudomonadati</taxon>
        <taxon>Pseudomonadota</taxon>
        <taxon>Alphaproteobacteria</taxon>
        <taxon>Hyphomicrobiales</taxon>
        <taxon>Methylobacteriaceae</taxon>
        <taxon>Methylobacterium</taxon>
    </lineage>
</organism>
<evidence type="ECO:0000313" key="2">
    <source>
        <dbReference type="EMBL" id="KMO41200.1"/>
    </source>
</evidence>
<comment type="caution">
    <text evidence="2">The sequence shown here is derived from an EMBL/GenBank/DDBJ whole genome shotgun (WGS) entry which is preliminary data.</text>
</comment>
<dbReference type="PATRIC" id="fig|298794.3.peg.5264"/>
<reference evidence="2 3" key="1">
    <citation type="submission" date="2015-03" db="EMBL/GenBank/DDBJ databases">
        <title>Genome sequencing of Methylobacterium variabile DSM 16961.</title>
        <authorList>
            <person name="Chaudhry V."/>
            <person name="Patil P.B."/>
        </authorList>
    </citation>
    <scope>NUCLEOTIDE SEQUENCE [LARGE SCALE GENOMIC DNA]</scope>
    <source>
        <strain evidence="2 3">DSM 16961</strain>
    </source>
</reference>
<dbReference type="EMBL" id="LABY01000036">
    <property type="protein sequence ID" value="KMO41200.1"/>
    <property type="molecule type" value="Genomic_DNA"/>
</dbReference>
<evidence type="ECO:0000313" key="3">
    <source>
        <dbReference type="Proteomes" id="UP000035955"/>
    </source>
</evidence>
<accession>A0A0J6T170</accession>
<dbReference type="PANTHER" id="PTHR44147">
    <property type="entry name" value="DEHYDROGENASE/REDUCTASE SDR FAMILY MEMBER 1"/>
    <property type="match status" value="1"/>
</dbReference>
<dbReference type="SUPFAM" id="SSF51735">
    <property type="entry name" value="NAD(P)-binding Rossmann-fold domains"/>
    <property type="match status" value="1"/>
</dbReference>
<dbReference type="InterPro" id="IPR036291">
    <property type="entry name" value="NAD(P)-bd_dom_sf"/>
</dbReference>
<feature type="region of interest" description="Disordered" evidence="1">
    <location>
        <begin position="271"/>
        <end position="293"/>
    </location>
</feature>
<dbReference type="PANTHER" id="PTHR44147:SF2">
    <property type="entry name" value="DEHYDROGENASE_REDUCTASE SDR FAMILY MEMBER 1"/>
    <property type="match status" value="1"/>
</dbReference>
<gene>
    <name evidence="2" type="ORF">VQ02_06265</name>
</gene>
<protein>
    <submittedName>
        <fullName evidence="2">Short-chain dehydrogenase</fullName>
    </submittedName>
</protein>
<evidence type="ECO:0000256" key="1">
    <source>
        <dbReference type="SAM" id="MobiDB-lite"/>
    </source>
</evidence>
<name>A0A0J6T170_9HYPH</name>
<dbReference type="Proteomes" id="UP000035955">
    <property type="component" value="Unassembled WGS sequence"/>
</dbReference>
<proteinExistence type="predicted"/>
<dbReference type="Pfam" id="PF00106">
    <property type="entry name" value="adh_short"/>
    <property type="match status" value="1"/>
</dbReference>
<sequence length="293" mass="30767">MRPPGVPDLSRKVCLVAGASRGVGRGIARALGEAGATVVVTARSSETGPRTDQRREALEDTAREVDLAGGRGHHYLCDHTREAEVDAMVHWVLRRFGRIDVAVSSVWGGNEGYDGVRYPDGAAWGTAFWRRGLAPVRHNLETGPLAGLILARAVAPAMVSAKGGLLALISFDTEAYLGDLFYDLAKAATNRLALAMAEELRPHGVTALALAPGLVRTERVVEAGMAGEAGESPLYAGRALAALAGDPGVAALAGQVLHAADLAGRYGFTDEDGSRPGRYRPDGLDVSSRPRIT</sequence>
<dbReference type="OrthoDB" id="63584at2"/>
<dbReference type="RefSeq" id="WP_048443301.1">
    <property type="nucleotide sequence ID" value="NZ_LABY01000036.1"/>
</dbReference>
<dbReference type="PRINTS" id="PR00081">
    <property type="entry name" value="GDHRDH"/>
</dbReference>
<feature type="compositionally biased region" description="Basic and acidic residues" evidence="1">
    <location>
        <begin position="272"/>
        <end position="283"/>
    </location>
</feature>
<dbReference type="Gene3D" id="3.40.50.720">
    <property type="entry name" value="NAD(P)-binding Rossmann-like Domain"/>
    <property type="match status" value="1"/>
</dbReference>
<dbReference type="AlphaFoldDB" id="A0A0J6T170"/>
<keyword evidence="3" id="KW-1185">Reference proteome</keyword>